<dbReference type="AlphaFoldDB" id="W8REZ3"/>
<dbReference type="Gene3D" id="3.90.1480.10">
    <property type="entry name" value="Alpha-2,3-sialyltransferase"/>
    <property type="match status" value="1"/>
</dbReference>
<accession>W8REZ3</accession>
<reference evidence="2" key="1">
    <citation type="journal article" date="2014" name="Genome Announc.">
        <title>Complete Genome Sequence of the Highly Transformable Pseudomonas stutzeri Strain 28a24.</title>
        <authorList>
            <person name="Smith B.A."/>
            <person name="Dougherty K.M."/>
            <person name="Baltrus D.A."/>
        </authorList>
    </citation>
    <scope>NUCLEOTIDE SEQUENCE [LARGE SCALE GENOMIC DNA]</scope>
    <source>
        <strain evidence="2">28a24</strain>
    </source>
</reference>
<dbReference type="Proteomes" id="UP000019522">
    <property type="component" value="Chromosome"/>
</dbReference>
<sequence>MNVRSLKLEGGQGLRFNDFAPLRGRCNGALFIIASGPSVNEFPMARYRNVPMIAVNGSIARFVDEGVEPLFYMCDDRGVAARKGLAVAEGIKRSANAALSRSAFNEVAKQNPHLLSSANLFLLERVNRSLGRAAMSDRRFAWQVRNDPDYAVEWSLFRQKPNRIGFSRNMANGYFNGRTIAYAALQLAYHLGFDNVFLVGVDMTPEAGQFYDPKGEVVPSRLGDDYADYILPSFDLMARKVVDSRFAVYNLSQNSRLPAKIIQKITYEKLDHLLTDI</sequence>
<dbReference type="PATRIC" id="fig|316.77.peg.3795"/>
<dbReference type="RefSeq" id="WP_025243267.1">
    <property type="nucleotide sequence ID" value="NZ_CP007441.1"/>
</dbReference>
<dbReference type="KEGG" id="pstt:CH92_19020"/>
<reference evidence="1 2" key="2">
    <citation type="submission" date="2014-03" db="EMBL/GenBank/DDBJ databases">
        <authorList>
            <person name="Baltrus D."/>
            <person name="Dougherty K."/>
        </authorList>
    </citation>
    <scope>NUCLEOTIDE SEQUENCE</scope>
    <source>
        <strain evidence="1 2">28a24</strain>
    </source>
</reference>
<evidence type="ECO:0000313" key="2">
    <source>
        <dbReference type="Proteomes" id="UP000019522"/>
    </source>
</evidence>
<gene>
    <name evidence="1" type="ORF">CH92_19020</name>
</gene>
<dbReference type="EMBL" id="CP007441">
    <property type="protein sequence ID" value="AHL77057.1"/>
    <property type="molecule type" value="Genomic_DNA"/>
</dbReference>
<evidence type="ECO:0000313" key="1">
    <source>
        <dbReference type="EMBL" id="AHL77057.1"/>
    </source>
</evidence>
<proteinExistence type="predicted"/>
<organism evidence="1 2">
    <name type="scientific">Stutzerimonas stutzeri</name>
    <name type="common">Pseudomonas stutzeri</name>
    <dbReference type="NCBI Taxonomy" id="316"/>
    <lineage>
        <taxon>Bacteria</taxon>
        <taxon>Pseudomonadati</taxon>
        <taxon>Pseudomonadota</taxon>
        <taxon>Gammaproteobacteria</taxon>
        <taxon>Pseudomonadales</taxon>
        <taxon>Pseudomonadaceae</taxon>
        <taxon>Stutzerimonas</taxon>
    </lineage>
</organism>
<name>W8REZ3_STUST</name>
<protein>
    <submittedName>
        <fullName evidence="1">Lipopolysaccharide core biosynthesis protein</fullName>
    </submittedName>
</protein>